<dbReference type="InterPro" id="IPR031127">
    <property type="entry name" value="E3_UB_ligase_RBR"/>
</dbReference>
<keyword evidence="8" id="KW-0862">Zinc</keyword>
<evidence type="ECO:0000256" key="2">
    <source>
        <dbReference type="ARBA" id="ARBA00012251"/>
    </source>
</evidence>
<dbReference type="SUPFAM" id="SSF57850">
    <property type="entry name" value="RING/U-box"/>
    <property type="match status" value="1"/>
</dbReference>
<dbReference type="OrthoDB" id="9977870at2759"/>
<comment type="catalytic activity">
    <reaction evidence="1">
        <text>[E2 ubiquitin-conjugating enzyme]-S-ubiquitinyl-L-cysteine + [acceptor protein]-L-lysine = [E2 ubiquitin-conjugating enzyme]-L-cysteine + [acceptor protein]-N(6)-ubiquitinyl-L-lysine.</text>
        <dbReference type="EC" id="2.3.2.31"/>
    </reaction>
</comment>
<keyword evidence="6" id="KW-0863">Zinc-finger</keyword>
<dbReference type="Gene3D" id="1.20.120.1750">
    <property type="match status" value="1"/>
</dbReference>
<evidence type="ECO:0000313" key="10">
    <source>
        <dbReference type="EMBL" id="KAF9441144.1"/>
    </source>
</evidence>
<dbReference type="GO" id="GO:0016567">
    <property type="term" value="P:protein ubiquitination"/>
    <property type="evidence" value="ECO:0007669"/>
    <property type="project" value="InterPro"/>
</dbReference>
<dbReference type="GO" id="GO:0008270">
    <property type="term" value="F:zinc ion binding"/>
    <property type="evidence" value="ECO:0007669"/>
    <property type="project" value="UniProtKB-KW"/>
</dbReference>
<dbReference type="CDD" id="cd22584">
    <property type="entry name" value="Rcat_RBR_unk"/>
    <property type="match status" value="1"/>
</dbReference>
<dbReference type="Proteomes" id="UP000807342">
    <property type="component" value="Unassembled WGS sequence"/>
</dbReference>
<keyword evidence="4" id="KW-0479">Metal-binding</keyword>
<proteinExistence type="predicted"/>
<evidence type="ECO:0000256" key="1">
    <source>
        <dbReference type="ARBA" id="ARBA00001798"/>
    </source>
</evidence>
<dbReference type="EMBL" id="MU152039">
    <property type="protein sequence ID" value="KAF9441144.1"/>
    <property type="molecule type" value="Genomic_DNA"/>
</dbReference>
<evidence type="ECO:0000256" key="5">
    <source>
        <dbReference type="ARBA" id="ARBA00022737"/>
    </source>
</evidence>
<keyword evidence="5" id="KW-0677">Repeat</keyword>
<organism evidence="10 11">
    <name type="scientific">Macrolepiota fuliginosa MF-IS2</name>
    <dbReference type="NCBI Taxonomy" id="1400762"/>
    <lineage>
        <taxon>Eukaryota</taxon>
        <taxon>Fungi</taxon>
        <taxon>Dikarya</taxon>
        <taxon>Basidiomycota</taxon>
        <taxon>Agaricomycotina</taxon>
        <taxon>Agaricomycetes</taxon>
        <taxon>Agaricomycetidae</taxon>
        <taxon>Agaricales</taxon>
        <taxon>Agaricineae</taxon>
        <taxon>Agaricaceae</taxon>
        <taxon>Macrolepiota</taxon>
    </lineage>
</organism>
<accession>A0A9P6BWX4</accession>
<evidence type="ECO:0000256" key="8">
    <source>
        <dbReference type="ARBA" id="ARBA00022833"/>
    </source>
</evidence>
<comment type="caution">
    <text evidence="10">The sequence shown here is derived from an EMBL/GenBank/DDBJ whole genome shotgun (WGS) entry which is preliminary data.</text>
</comment>
<name>A0A9P6BWX4_9AGAR</name>
<dbReference type="InterPro" id="IPR044066">
    <property type="entry name" value="TRIAD_supradom"/>
</dbReference>
<dbReference type="Pfam" id="PF01485">
    <property type="entry name" value="IBR"/>
    <property type="match status" value="1"/>
</dbReference>
<dbReference type="GO" id="GO:0061630">
    <property type="term" value="F:ubiquitin protein ligase activity"/>
    <property type="evidence" value="ECO:0007669"/>
    <property type="project" value="UniProtKB-EC"/>
</dbReference>
<dbReference type="EC" id="2.3.2.31" evidence="2"/>
<dbReference type="InterPro" id="IPR002867">
    <property type="entry name" value="IBR_dom"/>
</dbReference>
<keyword evidence="7" id="KW-0833">Ubl conjugation pathway</keyword>
<sequence length="93" mass="10705">MKCPTCLSWICIKCKEFMHPGSRCGDDNVNTVRFEALVKEKGWKCCKKCRRVVERTQGCLHMTCLCGYEFCYRCGAGSGSKCVHRVNNEQWLD</sequence>
<dbReference type="PROSITE" id="PS51873">
    <property type="entry name" value="TRIAD"/>
    <property type="match status" value="1"/>
</dbReference>
<evidence type="ECO:0000259" key="9">
    <source>
        <dbReference type="PROSITE" id="PS51873"/>
    </source>
</evidence>
<dbReference type="PANTHER" id="PTHR11685">
    <property type="entry name" value="RBR FAMILY RING FINGER AND IBR DOMAIN-CONTAINING"/>
    <property type="match status" value="1"/>
</dbReference>
<feature type="domain" description="RING-type" evidence="9">
    <location>
        <begin position="1"/>
        <end position="93"/>
    </location>
</feature>
<evidence type="ECO:0000256" key="4">
    <source>
        <dbReference type="ARBA" id="ARBA00022723"/>
    </source>
</evidence>
<evidence type="ECO:0000256" key="3">
    <source>
        <dbReference type="ARBA" id="ARBA00022679"/>
    </source>
</evidence>
<gene>
    <name evidence="10" type="ORF">P691DRAFT_739860</name>
</gene>
<evidence type="ECO:0000313" key="11">
    <source>
        <dbReference type="Proteomes" id="UP000807342"/>
    </source>
</evidence>
<protein>
    <recommendedName>
        <fullName evidence="2">RBR-type E3 ubiquitin transferase</fullName>
        <ecNumber evidence="2">2.3.2.31</ecNumber>
    </recommendedName>
</protein>
<dbReference type="AlphaFoldDB" id="A0A9P6BWX4"/>
<evidence type="ECO:0000256" key="7">
    <source>
        <dbReference type="ARBA" id="ARBA00022786"/>
    </source>
</evidence>
<keyword evidence="11" id="KW-1185">Reference proteome</keyword>
<reference evidence="10" key="1">
    <citation type="submission" date="2020-11" db="EMBL/GenBank/DDBJ databases">
        <authorList>
            <consortium name="DOE Joint Genome Institute"/>
            <person name="Ahrendt S."/>
            <person name="Riley R."/>
            <person name="Andreopoulos W."/>
            <person name="Labutti K."/>
            <person name="Pangilinan J."/>
            <person name="Ruiz-Duenas F.J."/>
            <person name="Barrasa J.M."/>
            <person name="Sanchez-Garcia M."/>
            <person name="Camarero S."/>
            <person name="Miyauchi S."/>
            <person name="Serrano A."/>
            <person name="Linde D."/>
            <person name="Babiker R."/>
            <person name="Drula E."/>
            <person name="Ayuso-Fernandez I."/>
            <person name="Pacheco R."/>
            <person name="Padilla G."/>
            <person name="Ferreira P."/>
            <person name="Barriuso J."/>
            <person name="Kellner H."/>
            <person name="Castanera R."/>
            <person name="Alfaro M."/>
            <person name="Ramirez L."/>
            <person name="Pisabarro A.G."/>
            <person name="Kuo A."/>
            <person name="Tritt A."/>
            <person name="Lipzen A."/>
            <person name="He G."/>
            <person name="Yan M."/>
            <person name="Ng V."/>
            <person name="Cullen D."/>
            <person name="Martin F."/>
            <person name="Rosso M.-N."/>
            <person name="Henrissat B."/>
            <person name="Hibbett D."/>
            <person name="Martinez A.T."/>
            <person name="Grigoriev I.V."/>
        </authorList>
    </citation>
    <scope>NUCLEOTIDE SEQUENCE</scope>
    <source>
        <strain evidence="10">MF-IS2</strain>
    </source>
</reference>
<evidence type="ECO:0000256" key="6">
    <source>
        <dbReference type="ARBA" id="ARBA00022771"/>
    </source>
</evidence>
<keyword evidence="3" id="KW-0808">Transferase</keyword>